<proteinExistence type="predicted"/>
<dbReference type="OrthoDB" id="273542at2759"/>
<feature type="compositionally biased region" description="Polar residues" evidence="1">
    <location>
        <begin position="226"/>
        <end position="237"/>
    </location>
</feature>
<feature type="region of interest" description="Disordered" evidence="1">
    <location>
        <begin position="216"/>
        <end position="240"/>
    </location>
</feature>
<evidence type="ECO:0000313" key="3">
    <source>
        <dbReference type="Proteomes" id="UP000674179"/>
    </source>
</evidence>
<dbReference type="GeneID" id="94168874"/>
<dbReference type="RefSeq" id="XP_067689467.1">
    <property type="nucleotide sequence ID" value="XM_067833364.1"/>
</dbReference>
<dbReference type="Proteomes" id="UP000674179">
    <property type="component" value="Chromosome 34"/>
</dbReference>
<sequence>MYRNVSRSTSPSASWRRVRKVDLDTIEELQDAWSKRYETLRDASPPPLLNSPRSLRACAVAKVSPLSSLQKLSLKQHLFCVLGNPHALNSLPDSSTAEYRVLMQSALRSFREAAIGLGTSQEKLAAFIAFQSQEKVRVPRLASLRELRRQLMAAAALAERKHQHQQSEDEAFMQSGSTSVAYHAVGQQGAPHNYTASADLWPAYGEGSRLRSRRTSANHHLEDSSTDVLTARGQSPSHVPWPPVFSASVESVNEGGEEDTCGSGQLDFVPTPRSSGKLPYRPRDVSVLHSSYFSNRSIQGNVSNPSGAPLPTSCPGTPSLSRQGATSATKSAKAVARRRQSRLAGESSLDTIKNLNGEVSLADVEAKATVELRSNAKQDLSIVSIGSSELERLLNAGERSASSLLAAIAQPSAVAVLAARRGSVQDRSRSTHAVALFHGLGQERSPRPATATAADEGIHASSTASTAERMSASRGKRGYTNHSSVVSQLVPNVLARPGSPRTEIEAASTSLCVQIAERSTSEYGKGAAPRRPAGAAPVTAVPLEKAASAESADTLPRSWPPSPPAITKAEESDGFLYHCANPSHGVVNFYAGGSKPLVVELKL</sequence>
<gene>
    <name evidence="2" type="ORF">CUR178_01595</name>
</gene>
<reference evidence="2 3" key="1">
    <citation type="submission" date="2021-02" db="EMBL/GenBank/DDBJ databases">
        <title>Leishmania (Mundinia) enrietti genome sequencing and assembly.</title>
        <authorList>
            <person name="Almutairi H."/>
            <person name="Gatherer D."/>
        </authorList>
    </citation>
    <scope>NUCLEOTIDE SEQUENCE [LARGE SCALE GENOMIC DNA]</scope>
    <source>
        <strain evidence="2">CUR178</strain>
    </source>
</reference>
<feature type="region of interest" description="Disordered" evidence="1">
    <location>
        <begin position="254"/>
        <end position="282"/>
    </location>
</feature>
<protein>
    <submittedName>
        <fullName evidence="2">Uncharacterized protein</fullName>
    </submittedName>
</protein>
<feature type="region of interest" description="Disordered" evidence="1">
    <location>
        <begin position="437"/>
        <end position="483"/>
    </location>
</feature>
<dbReference type="AlphaFoldDB" id="A0A836H1Q8"/>
<keyword evidence="3" id="KW-1185">Reference proteome</keyword>
<feature type="compositionally biased region" description="Polar residues" evidence="1">
    <location>
        <begin position="314"/>
        <end position="324"/>
    </location>
</feature>
<evidence type="ECO:0000313" key="2">
    <source>
        <dbReference type="EMBL" id="KAG5468760.1"/>
    </source>
</evidence>
<dbReference type="EMBL" id="JAFHKP010000034">
    <property type="protein sequence ID" value="KAG5468760.1"/>
    <property type="molecule type" value="Genomic_DNA"/>
</dbReference>
<accession>A0A836H1Q8</accession>
<feature type="region of interest" description="Disordered" evidence="1">
    <location>
        <begin position="298"/>
        <end position="345"/>
    </location>
</feature>
<feature type="compositionally biased region" description="Low complexity" evidence="1">
    <location>
        <begin position="325"/>
        <end position="334"/>
    </location>
</feature>
<evidence type="ECO:0000256" key="1">
    <source>
        <dbReference type="SAM" id="MobiDB-lite"/>
    </source>
</evidence>
<organism evidence="2 3">
    <name type="scientific">Leishmania enriettii</name>
    <dbReference type="NCBI Taxonomy" id="5663"/>
    <lineage>
        <taxon>Eukaryota</taxon>
        <taxon>Discoba</taxon>
        <taxon>Euglenozoa</taxon>
        <taxon>Kinetoplastea</taxon>
        <taxon>Metakinetoplastina</taxon>
        <taxon>Trypanosomatida</taxon>
        <taxon>Trypanosomatidae</taxon>
        <taxon>Leishmaniinae</taxon>
        <taxon>Leishmania</taxon>
    </lineage>
</organism>
<name>A0A836H1Q8_LEIEN</name>
<comment type="caution">
    <text evidence="2">The sequence shown here is derived from an EMBL/GenBank/DDBJ whole genome shotgun (WGS) entry which is preliminary data.</text>
</comment>
<dbReference type="KEGG" id="lenr:94168874"/>